<dbReference type="Proteomes" id="UP000001261">
    <property type="component" value="Unassembled WGS sequence"/>
</dbReference>
<organism evidence="1 2">
    <name type="scientific">Coccidioides immitis (strain RS)</name>
    <name type="common">Valley fever fungus</name>
    <dbReference type="NCBI Taxonomy" id="246410"/>
    <lineage>
        <taxon>Eukaryota</taxon>
        <taxon>Fungi</taxon>
        <taxon>Dikarya</taxon>
        <taxon>Ascomycota</taxon>
        <taxon>Pezizomycotina</taxon>
        <taxon>Eurotiomycetes</taxon>
        <taxon>Eurotiomycetidae</taxon>
        <taxon>Onygenales</taxon>
        <taxon>Onygenaceae</taxon>
        <taxon>Coccidioides</taxon>
    </lineage>
</organism>
<dbReference type="GeneID" id="24165321"/>
<dbReference type="KEGG" id="cim:CIMG_13694"/>
<accession>A0A0D8JX05</accession>
<sequence>MPDPFSRDSLYCSNRRRYTCIVLGYTGIWWYRGVGESCVFLRWSEPAALGELDIDPSPFFFSFLSRLQLLVWTRVGANALSYRKSPTNLSSGKLRTSVLALAKEAKHCFCVLLGIRTFPGIRSSHLFNPWL</sequence>
<reference evidence="2" key="1">
    <citation type="journal article" date="2009" name="Genome Res.">
        <title>Comparative genomic analyses of the human fungal pathogens Coccidioides and their relatives.</title>
        <authorList>
            <person name="Sharpton T.J."/>
            <person name="Stajich J.E."/>
            <person name="Rounsley S.D."/>
            <person name="Gardner M.J."/>
            <person name="Wortman J.R."/>
            <person name="Jordar V.S."/>
            <person name="Maiti R."/>
            <person name="Kodira C.D."/>
            <person name="Neafsey D.E."/>
            <person name="Zeng Q."/>
            <person name="Hung C.-Y."/>
            <person name="McMahan C."/>
            <person name="Muszewska A."/>
            <person name="Grynberg M."/>
            <person name="Mandel M.A."/>
            <person name="Kellner E.M."/>
            <person name="Barker B.M."/>
            <person name="Galgiani J.N."/>
            <person name="Orbach M.J."/>
            <person name="Kirkland T.N."/>
            <person name="Cole G.T."/>
            <person name="Henn M.R."/>
            <person name="Birren B.W."/>
            <person name="Taylor J.W."/>
        </authorList>
    </citation>
    <scope>NUCLEOTIDE SEQUENCE [LARGE SCALE GENOMIC DNA]</scope>
    <source>
        <strain evidence="2">RS</strain>
    </source>
</reference>
<dbReference type="RefSeq" id="XP_004446328.1">
    <property type="nucleotide sequence ID" value="XM_004446271.1"/>
</dbReference>
<dbReference type="VEuPathDB" id="FungiDB:CIMG_13694"/>
<gene>
    <name evidence="1" type="ORF">CIMG_13694</name>
</gene>
<evidence type="ECO:0000313" key="2">
    <source>
        <dbReference type="Proteomes" id="UP000001261"/>
    </source>
</evidence>
<dbReference type="EMBL" id="GG704916">
    <property type="protein sequence ID" value="KJF61471.1"/>
    <property type="molecule type" value="Genomic_DNA"/>
</dbReference>
<keyword evidence="2" id="KW-1185">Reference proteome</keyword>
<protein>
    <submittedName>
        <fullName evidence="1">Uncharacterized protein</fullName>
    </submittedName>
</protein>
<dbReference type="AlphaFoldDB" id="A0A0D8JX05"/>
<evidence type="ECO:0000313" key="1">
    <source>
        <dbReference type="EMBL" id="KJF61471.1"/>
    </source>
</evidence>
<name>A0A0D8JX05_COCIM</name>
<dbReference type="InParanoid" id="A0A0D8JX05"/>
<reference evidence="2" key="2">
    <citation type="journal article" date="2010" name="Genome Res.">
        <title>Population genomic sequencing of Coccidioides fungi reveals recent hybridization and transposon control.</title>
        <authorList>
            <person name="Neafsey D.E."/>
            <person name="Barker B.M."/>
            <person name="Sharpton T.J."/>
            <person name="Stajich J.E."/>
            <person name="Park D.J."/>
            <person name="Whiston E."/>
            <person name="Hung C.-Y."/>
            <person name="McMahan C."/>
            <person name="White J."/>
            <person name="Sykes S."/>
            <person name="Heiman D."/>
            <person name="Young S."/>
            <person name="Zeng Q."/>
            <person name="Abouelleil A."/>
            <person name="Aftuck L."/>
            <person name="Bessette D."/>
            <person name="Brown A."/>
            <person name="FitzGerald M."/>
            <person name="Lui A."/>
            <person name="Macdonald J.P."/>
            <person name="Priest M."/>
            <person name="Orbach M.J."/>
            <person name="Galgiani J.N."/>
            <person name="Kirkland T.N."/>
            <person name="Cole G.T."/>
            <person name="Birren B.W."/>
            <person name="Henn M.R."/>
            <person name="Taylor J.W."/>
            <person name="Rounsley S.D."/>
        </authorList>
    </citation>
    <scope>GENOME REANNOTATION</scope>
    <source>
        <strain evidence="2">RS</strain>
    </source>
</reference>
<proteinExistence type="predicted"/>